<protein>
    <submittedName>
        <fullName evidence="5">Requiem_N domain-containing protein</fullName>
    </submittedName>
</protein>
<evidence type="ECO:0000259" key="2">
    <source>
        <dbReference type="Pfam" id="PF14051"/>
    </source>
</evidence>
<proteinExistence type="predicted"/>
<dbReference type="WBParaSite" id="GPUH_0002121201-mRNA-1">
    <property type="protein sequence ID" value="GPUH_0002121201-mRNA-1"/>
    <property type="gene ID" value="GPUH_0002121201"/>
</dbReference>
<keyword evidence="4" id="KW-1185">Reference proteome</keyword>
<dbReference type="AlphaFoldDB" id="A0A183EJP6"/>
<reference evidence="5" key="1">
    <citation type="submission" date="2016-06" db="UniProtKB">
        <authorList>
            <consortium name="WormBaseParasite"/>
        </authorList>
    </citation>
    <scope>IDENTIFICATION</scope>
</reference>
<gene>
    <name evidence="3" type="ORF">GPUH_LOCUS21187</name>
</gene>
<evidence type="ECO:0000256" key="1">
    <source>
        <dbReference type="SAM" id="MobiDB-lite"/>
    </source>
</evidence>
<reference evidence="3 4" key="2">
    <citation type="submission" date="2018-11" db="EMBL/GenBank/DDBJ databases">
        <authorList>
            <consortium name="Pathogen Informatics"/>
        </authorList>
    </citation>
    <scope>NUCLEOTIDE SEQUENCE [LARGE SCALE GENOMIC DNA]</scope>
</reference>
<sequence>MIPESLYIEMMKNCSKWNSRVETERKGRYPVLDPQTGIAQHPSHHASYEISRRYPPTNSSQYCTYASRRWKKRKTAPTADATEMKYILECNPAISDVINQAGTTYQDTAEFASVSAVASSSVENHFADKRKAYVSYI</sequence>
<feature type="region of interest" description="Disordered" evidence="1">
    <location>
        <begin position="32"/>
        <end position="51"/>
    </location>
</feature>
<name>A0A183EJP6_9BILA</name>
<dbReference type="InterPro" id="IPR025750">
    <property type="entry name" value="DPF1-3_N"/>
</dbReference>
<evidence type="ECO:0000313" key="3">
    <source>
        <dbReference type="EMBL" id="VDN37690.1"/>
    </source>
</evidence>
<feature type="domain" description="DPF1-3 N-terminal" evidence="2">
    <location>
        <begin position="4"/>
        <end position="74"/>
    </location>
</feature>
<dbReference type="Pfam" id="PF14051">
    <property type="entry name" value="DPF1-3_N"/>
    <property type="match status" value="1"/>
</dbReference>
<dbReference type="EMBL" id="UYRT01092009">
    <property type="protein sequence ID" value="VDN37690.1"/>
    <property type="molecule type" value="Genomic_DNA"/>
</dbReference>
<organism evidence="5">
    <name type="scientific">Gongylonema pulchrum</name>
    <dbReference type="NCBI Taxonomy" id="637853"/>
    <lineage>
        <taxon>Eukaryota</taxon>
        <taxon>Metazoa</taxon>
        <taxon>Ecdysozoa</taxon>
        <taxon>Nematoda</taxon>
        <taxon>Chromadorea</taxon>
        <taxon>Rhabditida</taxon>
        <taxon>Spirurina</taxon>
        <taxon>Spiruromorpha</taxon>
        <taxon>Spiruroidea</taxon>
        <taxon>Gongylonematidae</taxon>
        <taxon>Gongylonema</taxon>
    </lineage>
</organism>
<dbReference type="Proteomes" id="UP000271098">
    <property type="component" value="Unassembled WGS sequence"/>
</dbReference>
<evidence type="ECO:0000313" key="4">
    <source>
        <dbReference type="Proteomes" id="UP000271098"/>
    </source>
</evidence>
<accession>A0A183EJP6</accession>
<evidence type="ECO:0000313" key="5">
    <source>
        <dbReference type="WBParaSite" id="GPUH_0002121201-mRNA-1"/>
    </source>
</evidence>
<dbReference type="OrthoDB" id="5814240at2759"/>